<evidence type="ECO:0000256" key="7">
    <source>
        <dbReference type="ARBA" id="ARBA00023242"/>
    </source>
</evidence>
<evidence type="ECO:0000256" key="1">
    <source>
        <dbReference type="ARBA" id="ARBA00004123"/>
    </source>
</evidence>
<evidence type="ECO:0000313" key="10">
    <source>
        <dbReference type="Proteomes" id="UP000325440"/>
    </source>
</evidence>
<dbReference type="PANTHER" id="PTHR12898">
    <property type="entry name" value="MEDIATOR OF RNA POLYMERASE II TRANSCRIPTION SUBUNIT 24"/>
    <property type="match status" value="1"/>
</dbReference>
<dbReference type="Pfam" id="PF11277">
    <property type="entry name" value="Med24_N"/>
    <property type="match status" value="1"/>
</dbReference>
<dbReference type="PANTHER" id="PTHR12898:SF1">
    <property type="entry name" value="MEDIATOR OF RNA POLYMERASE II TRANSCRIPTION SUBUNIT 24"/>
    <property type="match status" value="1"/>
</dbReference>
<evidence type="ECO:0000256" key="5">
    <source>
        <dbReference type="ARBA" id="ARBA00023159"/>
    </source>
</evidence>
<dbReference type="InterPro" id="IPR021429">
    <property type="entry name" value="Mediator_Med24"/>
</dbReference>
<sequence>MEPSKVTSKTSSLKSLVLKAWGERWTEIQWGISIKSVLPRGVSGDVYNLADIILSQALVGSYPNELVLSYLRHSLNCQLVSYAAILQRISKYDKFHKRSCVIVLLDFLESTLNGITCRGKPEESVLAGALLSLVDWLLTCIRSGHLPKDNVANRLEDRIANKSIQILEHLLNNDFIFAMLYLAKHDDADLYMLIVNKCQDISQEVQNAMDTNIPHVHSVLIQMCNIDFKNSKKLTAMESVTTYNEPITYVVQPLLAIRVMLNPSTETQVLVDKLKMIRQIKGYSNPRLYCELIRACLMCMRDSLSKEDHGPQWGAFTFIKLPHIIKHLCEDSKSFKASEEVIQGFEMLLEMFPLLDFIDSHTACSSIELLLNELVKLDFVTENQCSSIISRRAKVVSTLSSPNPPSNVLTIIMRTEPTLQRMLRTLDSEYAKIQEALVSVLSQVLIGNSLELILAAASVEGKLRMFVSKLIKVNEHSKQINPQDGPKLVTNAILFDMTFLILSYITQKYGYQAIFPDCGNDTFFEKWCRQCMVELGNPKSHETIMGECDPNKVEKLLTTIDNGEDIINCDTSWDQICVSIIGATHDVLVAWENSTLSSNDVKRILDSMRSSMFCLPICAAAWLCSYMQILHQDALLKPLNMVQQLLNINPDSDESPEHEHYSKCRQILMCQIIRKMQQDLHPPTMSSKPSHSIVSKDSILEQLVPVWESILEEGWLNVKAAQKLKTTLFTAGSDWFVNNLIKEMMKLQYRDELEKAVDLLFAIFHFDIEFCTLALLELMPQYLFNPDINVELIEPQQTALAKLCSYCIYASVELQQNSLVKDDVHTTANNMDIDIDNSWPPNKIMRLENGDNDTSETGISGILLRALVALFRRIAVVASRHEQLCRETHFVLRLLEQLVMCGRGSSQIILKHLPPSLLPNLIRCVPELFTVDLILNLYDLNWPSGRKAATSDLCLLQKTRCAKNTENL</sequence>
<name>A0A5E4NBG2_9HEMI</name>
<keyword evidence="7" id="KW-0539">Nucleus</keyword>
<gene>
    <name evidence="9" type="ORF">CINCED_3A002743</name>
</gene>
<evidence type="ECO:0000256" key="2">
    <source>
        <dbReference type="ARBA" id="ARBA00007864"/>
    </source>
</evidence>
<dbReference type="OrthoDB" id="21216at2759"/>
<organism evidence="9 10">
    <name type="scientific">Cinara cedri</name>
    <dbReference type="NCBI Taxonomy" id="506608"/>
    <lineage>
        <taxon>Eukaryota</taxon>
        <taxon>Metazoa</taxon>
        <taxon>Ecdysozoa</taxon>
        <taxon>Arthropoda</taxon>
        <taxon>Hexapoda</taxon>
        <taxon>Insecta</taxon>
        <taxon>Pterygota</taxon>
        <taxon>Neoptera</taxon>
        <taxon>Paraneoptera</taxon>
        <taxon>Hemiptera</taxon>
        <taxon>Sternorrhyncha</taxon>
        <taxon>Aphidomorpha</taxon>
        <taxon>Aphidoidea</taxon>
        <taxon>Aphididae</taxon>
        <taxon>Lachninae</taxon>
        <taxon>Cinara</taxon>
    </lineage>
</organism>
<evidence type="ECO:0000256" key="8">
    <source>
        <dbReference type="ARBA" id="ARBA00031960"/>
    </source>
</evidence>
<dbReference type="Proteomes" id="UP000325440">
    <property type="component" value="Unassembled WGS sequence"/>
</dbReference>
<dbReference type="GO" id="GO:0016592">
    <property type="term" value="C:mediator complex"/>
    <property type="evidence" value="ECO:0007669"/>
    <property type="project" value="InterPro"/>
</dbReference>
<comment type="subcellular location">
    <subcellularLocation>
        <location evidence="1">Nucleus</location>
    </subcellularLocation>
</comment>
<protein>
    <recommendedName>
        <fullName evidence="3">Mediator of RNA polymerase II transcription subunit 24</fullName>
    </recommendedName>
    <alternativeName>
        <fullName evidence="8">Mediator complex subunit 24</fullName>
    </alternativeName>
</protein>
<keyword evidence="5" id="KW-0010">Activator</keyword>
<evidence type="ECO:0000313" key="9">
    <source>
        <dbReference type="EMBL" id="VVC40476.1"/>
    </source>
</evidence>
<keyword evidence="10" id="KW-1185">Reference proteome</keyword>
<evidence type="ECO:0000256" key="4">
    <source>
        <dbReference type="ARBA" id="ARBA00023015"/>
    </source>
</evidence>
<dbReference type="EMBL" id="CABPRJ010001904">
    <property type="protein sequence ID" value="VVC40476.1"/>
    <property type="molecule type" value="Genomic_DNA"/>
</dbReference>
<proteinExistence type="inferred from homology"/>
<evidence type="ECO:0000256" key="3">
    <source>
        <dbReference type="ARBA" id="ARBA00019693"/>
    </source>
</evidence>
<dbReference type="GO" id="GO:0003712">
    <property type="term" value="F:transcription coregulator activity"/>
    <property type="evidence" value="ECO:0007669"/>
    <property type="project" value="TreeGrafter"/>
</dbReference>
<reference evidence="9 10" key="1">
    <citation type="submission" date="2019-08" db="EMBL/GenBank/DDBJ databases">
        <authorList>
            <person name="Alioto T."/>
            <person name="Alioto T."/>
            <person name="Gomez Garrido J."/>
        </authorList>
    </citation>
    <scope>NUCLEOTIDE SEQUENCE [LARGE SCALE GENOMIC DNA]</scope>
</reference>
<accession>A0A5E4NBG2</accession>
<evidence type="ECO:0000256" key="6">
    <source>
        <dbReference type="ARBA" id="ARBA00023163"/>
    </source>
</evidence>
<keyword evidence="4" id="KW-0805">Transcription regulation</keyword>
<dbReference type="GO" id="GO:0060261">
    <property type="term" value="P:positive regulation of transcription initiation by RNA polymerase II"/>
    <property type="evidence" value="ECO:0007669"/>
    <property type="project" value="TreeGrafter"/>
</dbReference>
<keyword evidence="6" id="KW-0804">Transcription</keyword>
<dbReference type="AlphaFoldDB" id="A0A5E4NBG2"/>
<comment type="similarity">
    <text evidence="2">Belongs to the Mediator complex subunit 24 family.</text>
</comment>